<feature type="transmembrane region" description="Helical" evidence="1">
    <location>
        <begin position="21"/>
        <end position="41"/>
    </location>
</feature>
<keyword evidence="1" id="KW-0472">Membrane</keyword>
<evidence type="ECO:0000259" key="3">
    <source>
        <dbReference type="Pfam" id="PF26018"/>
    </source>
</evidence>
<evidence type="ECO:0000256" key="1">
    <source>
        <dbReference type="SAM" id="Phobius"/>
    </source>
</evidence>
<dbReference type="Pfam" id="PF26011">
    <property type="entry name" value="Beta-barrel_RND_rel"/>
    <property type="match status" value="1"/>
</dbReference>
<gene>
    <name evidence="4" type="ORF">DW016_02035</name>
</gene>
<evidence type="ECO:0000313" key="4">
    <source>
        <dbReference type="EMBL" id="RGE90056.1"/>
    </source>
</evidence>
<keyword evidence="1" id="KW-0812">Transmembrane</keyword>
<organism evidence="4 5">
    <name type="scientific">Sellimonas intestinalis</name>
    <dbReference type="NCBI Taxonomy" id="1653434"/>
    <lineage>
        <taxon>Bacteria</taxon>
        <taxon>Bacillati</taxon>
        <taxon>Bacillota</taxon>
        <taxon>Clostridia</taxon>
        <taxon>Lachnospirales</taxon>
        <taxon>Lachnospiraceae</taxon>
        <taxon>Sellimonas</taxon>
    </lineage>
</organism>
<dbReference type="AlphaFoldDB" id="A0A3E3K5V2"/>
<dbReference type="InterPro" id="IPR058729">
    <property type="entry name" value="Beta-barrel_RND-rel"/>
</dbReference>
<sequence length="461" mass="51788">MGVRKKTTDIRTYQRKWNMNIGVILFAVILVYVIVEILLSVTNRPTAYYEVGEGAIVKNVSYTGFAVRSEETVASTKDGYLNFFKPEESKLAKGQSVCAVSDDKLDLSSKEEDAGESQLTDDEKRQLLSSVRTFVDNYRESSFSEVYSVKNTVQNLYDKKTDQNKADRMSATLGEQGEGSYTLCQSPKDGILVYETDGYEDVTIDKVTDKMFDKSGYKRAESRENQKVSEGDDIYKLVTGEEWYLVVRMDADTAESLLKRSSVTIRFLKDDEEMVAGLQIEKKDKDTYYAYLTLDSGLVRYAADRYQDIEIQIENVNGLKIPKSAVVKKTCYQVPSEYVVSNGETGEQGVLIYEDGKTRFQAAEVYYTDTQKNLVCIDAKDLPAGTVIQMQNSNNTRSLTDTIRQSGVYEAGSGYAVFTSIDIAAKNEDYYITGNGVANQISNYDRIVLNAKDVKDDDILV</sequence>
<proteinExistence type="predicted"/>
<keyword evidence="1" id="KW-1133">Transmembrane helix</keyword>
<dbReference type="GeneID" id="97192662"/>
<feature type="domain" description="RND related beta-barrel" evidence="2">
    <location>
        <begin position="243"/>
        <end position="311"/>
    </location>
</feature>
<evidence type="ECO:0008006" key="6">
    <source>
        <dbReference type="Google" id="ProtNLM"/>
    </source>
</evidence>
<dbReference type="RefSeq" id="WP_024732518.1">
    <property type="nucleotide sequence ID" value="NZ_BAABYU010000001.1"/>
</dbReference>
<evidence type="ECO:0000259" key="2">
    <source>
        <dbReference type="Pfam" id="PF26011"/>
    </source>
</evidence>
<accession>A0A3E3K5V2</accession>
<dbReference type="Proteomes" id="UP000261080">
    <property type="component" value="Unassembled WGS sequence"/>
</dbReference>
<protein>
    <recommendedName>
        <fullName evidence="6">Membrane fusion protein</fullName>
    </recommendedName>
</protein>
<dbReference type="InterPro" id="IPR058709">
    <property type="entry name" value="BSH_RND-rel"/>
</dbReference>
<keyword evidence="5" id="KW-1185">Reference proteome</keyword>
<evidence type="ECO:0000313" key="5">
    <source>
        <dbReference type="Proteomes" id="UP000261080"/>
    </source>
</evidence>
<reference evidence="4 5" key="1">
    <citation type="submission" date="2018-08" db="EMBL/GenBank/DDBJ databases">
        <title>A genome reference for cultivated species of the human gut microbiota.</title>
        <authorList>
            <person name="Zou Y."/>
            <person name="Xue W."/>
            <person name="Luo G."/>
        </authorList>
    </citation>
    <scope>NUCLEOTIDE SEQUENCE [LARGE SCALE GENOMIC DNA]</scope>
    <source>
        <strain evidence="4 5">AF37-2AT</strain>
    </source>
</reference>
<comment type="caution">
    <text evidence="4">The sequence shown here is derived from an EMBL/GenBank/DDBJ whole genome shotgun (WGS) entry which is preliminary data.</text>
</comment>
<feature type="domain" description="RND related barrel-sandwich hybrid" evidence="3">
    <location>
        <begin position="70"/>
        <end position="238"/>
    </location>
</feature>
<dbReference type="Pfam" id="PF26018">
    <property type="entry name" value="BSH_RND_rel"/>
    <property type="match status" value="1"/>
</dbReference>
<name>A0A3E3K5V2_9FIRM</name>
<dbReference type="OrthoDB" id="1834786at2"/>
<dbReference type="EMBL" id="QVLX01000001">
    <property type="protein sequence ID" value="RGE90056.1"/>
    <property type="molecule type" value="Genomic_DNA"/>
</dbReference>